<dbReference type="EMBL" id="KQ085883">
    <property type="protein sequence ID" value="KLO20098.1"/>
    <property type="molecule type" value="Genomic_DNA"/>
</dbReference>
<keyword evidence="5 7" id="KW-0472">Membrane</keyword>
<dbReference type="AlphaFoldDB" id="A0A0H2SEE1"/>
<gene>
    <name evidence="8" type="ORF">SCHPADRAFT_816751</name>
</gene>
<keyword evidence="2" id="KW-0813">Transport</keyword>
<keyword evidence="9" id="KW-1185">Reference proteome</keyword>
<evidence type="ECO:0000256" key="2">
    <source>
        <dbReference type="ARBA" id="ARBA00022448"/>
    </source>
</evidence>
<evidence type="ECO:0000256" key="6">
    <source>
        <dbReference type="SAM" id="MobiDB-lite"/>
    </source>
</evidence>
<evidence type="ECO:0000313" key="8">
    <source>
        <dbReference type="EMBL" id="KLO20098.1"/>
    </source>
</evidence>
<dbReference type="Pfam" id="PF13520">
    <property type="entry name" value="AA_permease_2"/>
    <property type="match status" value="1"/>
</dbReference>
<feature type="transmembrane region" description="Helical" evidence="7">
    <location>
        <begin position="458"/>
        <end position="478"/>
    </location>
</feature>
<evidence type="ECO:0000256" key="7">
    <source>
        <dbReference type="SAM" id="Phobius"/>
    </source>
</evidence>
<proteinExistence type="predicted"/>
<comment type="subcellular location">
    <subcellularLocation>
        <location evidence="1">Membrane</location>
        <topology evidence="1">Multi-pass membrane protein</topology>
    </subcellularLocation>
</comment>
<feature type="transmembrane region" description="Helical" evidence="7">
    <location>
        <begin position="186"/>
        <end position="204"/>
    </location>
</feature>
<sequence length="540" mass="58002">MPQEAVLSEDVGEDAVLEKLGYQQELKRTFSLLGMIGFSFSIVTSWTALGGVLITGVSAGGPAVMIYSWIAISIVSLAVAYSMAEICSAYPVAGGQYSWVAVLAPPRYARAASWATGWFMITGILAMGATNNFIGANFILGQVQLTHPAFVIQRWQVVLLSYLIAAAGVFLNVLGPHLLDKLSKAAIIWNMVAFVVVIIVILVADDHKQSAEFVFQDFQNFTGFGPAMAAILGILQSAFGMCCYDAPAHMTEEMHNASREAPKAIIMSVYIGAITGFIFLISICFCIGDLQATALTPTGVPLIQIFFDSTGSHAGACVLASLITVISIFCAAALQAEGSRSLYAFARDRGLPFSDFWSKVHVSGKGGKRRVPLNAVFLAGAFQMALCAIDFGTVTGFNTVIAIATEGFCKWLAQTIRRCSQYFPDLSYAMPLGARILSKLTGDYKELNGPYKLGKYGLVLNIIGFVFLLFASITFNFPTVSPVNKDNMNYTSAAIGVIGAVSVVTWIASGRRNFTGPKTELLDEQSTSDKDEADSEAEKM</sequence>
<feature type="transmembrane region" description="Helical" evidence="7">
    <location>
        <begin position="66"/>
        <end position="90"/>
    </location>
</feature>
<feature type="compositionally biased region" description="Acidic residues" evidence="6">
    <location>
        <begin position="531"/>
        <end position="540"/>
    </location>
</feature>
<dbReference type="GO" id="GO:0006865">
    <property type="term" value="P:amino acid transport"/>
    <property type="evidence" value="ECO:0007669"/>
    <property type="project" value="InterPro"/>
</dbReference>
<evidence type="ECO:0000256" key="5">
    <source>
        <dbReference type="ARBA" id="ARBA00023136"/>
    </source>
</evidence>
<dbReference type="OrthoDB" id="3900342at2759"/>
<evidence type="ECO:0000313" key="9">
    <source>
        <dbReference type="Proteomes" id="UP000053477"/>
    </source>
</evidence>
<dbReference type="STRING" id="27342.A0A0H2SEE1"/>
<accession>A0A0H2SEE1</accession>
<keyword evidence="4 7" id="KW-1133">Transmembrane helix</keyword>
<evidence type="ECO:0000256" key="4">
    <source>
        <dbReference type="ARBA" id="ARBA00022989"/>
    </source>
</evidence>
<keyword evidence="3 7" id="KW-0812">Transmembrane</keyword>
<dbReference type="PROSITE" id="PS00218">
    <property type="entry name" value="AMINO_ACID_PERMEASE_1"/>
    <property type="match status" value="1"/>
</dbReference>
<feature type="region of interest" description="Disordered" evidence="6">
    <location>
        <begin position="518"/>
        <end position="540"/>
    </location>
</feature>
<dbReference type="PANTHER" id="PTHR45649:SF8">
    <property type="entry name" value="PERMEASE, PUTATIVE-RELATED"/>
    <property type="match status" value="1"/>
</dbReference>
<dbReference type="GO" id="GO:0022857">
    <property type="term" value="F:transmembrane transporter activity"/>
    <property type="evidence" value="ECO:0007669"/>
    <property type="project" value="InterPro"/>
</dbReference>
<dbReference type="PIRSF" id="PIRSF006060">
    <property type="entry name" value="AA_transporter"/>
    <property type="match status" value="1"/>
</dbReference>
<organism evidence="8 9">
    <name type="scientific">Schizopora paradoxa</name>
    <dbReference type="NCBI Taxonomy" id="27342"/>
    <lineage>
        <taxon>Eukaryota</taxon>
        <taxon>Fungi</taxon>
        <taxon>Dikarya</taxon>
        <taxon>Basidiomycota</taxon>
        <taxon>Agaricomycotina</taxon>
        <taxon>Agaricomycetes</taxon>
        <taxon>Hymenochaetales</taxon>
        <taxon>Schizoporaceae</taxon>
        <taxon>Schizopora</taxon>
    </lineage>
</organism>
<feature type="transmembrane region" description="Helical" evidence="7">
    <location>
        <begin position="111"/>
        <end position="134"/>
    </location>
</feature>
<evidence type="ECO:0000256" key="1">
    <source>
        <dbReference type="ARBA" id="ARBA00004141"/>
    </source>
</evidence>
<evidence type="ECO:0000256" key="3">
    <source>
        <dbReference type="ARBA" id="ARBA00022692"/>
    </source>
</evidence>
<feature type="transmembrane region" description="Helical" evidence="7">
    <location>
        <begin position="224"/>
        <end position="244"/>
    </location>
</feature>
<feature type="transmembrane region" description="Helical" evidence="7">
    <location>
        <begin position="265"/>
        <end position="292"/>
    </location>
</feature>
<dbReference type="Gene3D" id="1.20.1740.10">
    <property type="entry name" value="Amino acid/polyamine transporter I"/>
    <property type="match status" value="1"/>
</dbReference>
<dbReference type="GO" id="GO:0016020">
    <property type="term" value="C:membrane"/>
    <property type="evidence" value="ECO:0007669"/>
    <property type="project" value="UniProtKB-SubCell"/>
</dbReference>
<reference evidence="8 9" key="1">
    <citation type="submission" date="2015-04" db="EMBL/GenBank/DDBJ databases">
        <title>Complete genome sequence of Schizopora paradoxa KUC8140, a cosmopolitan wood degrader in East Asia.</title>
        <authorList>
            <consortium name="DOE Joint Genome Institute"/>
            <person name="Min B."/>
            <person name="Park H."/>
            <person name="Jang Y."/>
            <person name="Kim J.-J."/>
            <person name="Kim K.H."/>
            <person name="Pangilinan J."/>
            <person name="Lipzen A."/>
            <person name="Riley R."/>
            <person name="Grigoriev I.V."/>
            <person name="Spatafora J.W."/>
            <person name="Choi I.-G."/>
        </authorList>
    </citation>
    <scope>NUCLEOTIDE SEQUENCE [LARGE SCALE GENOMIC DNA]</scope>
    <source>
        <strain evidence="8 9">KUC8140</strain>
    </source>
</reference>
<dbReference type="InParanoid" id="A0A0H2SEE1"/>
<feature type="transmembrane region" description="Helical" evidence="7">
    <location>
        <begin position="154"/>
        <end position="174"/>
    </location>
</feature>
<dbReference type="Proteomes" id="UP000053477">
    <property type="component" value="Unassembled WGS sequence"/>
</dbReference>
<feature type="transmembrane region" description="Helical" evidence="7">
    <location>
        <begin position="312"/>
        <end position="334"/>
    </location>
</feature>
<feature type="transmembrane region" description="Helical" evidence="7">
    <location>
        <begin position="32"/>
        <end position="54"/>
    </location>
</feature>
<name>A0A0H2SEE1_9AGAM</name>
<feature type="transmembrane region" description="Helical" evidence="7">
    <location>
        <begin position="490"/>
        <end position="508"/>
    </location>
</feature>
<dbReference type="InterPro" id="IPR004840">
    <property type="entry name" value="Amino_acid_permease_CS"/>
</dbReference>
<dbReference type="PANTHER" id="PTHR45649">
    <property type="entry name" value="AMINO-ACID PERMEASE BAT1"/>
    <property type="match status" value="1"/>
</dbReference>
<protein>
    <submittedName>
        <fullName evidence="8">Amino acid transporter</fullName>
    </submittedName>
</protein>
<dbReference type="InterPro" id="IPR002293">
    <property type="entry name" value="AA/rel_permease1"/>
</dbReference>